<dbReference type="EMBL" id="LAZR01004195">
    <property type="protein sequence ID" value="KKN10882.1"/>
    <property type="molecule type" value="Genomic_DNA"/>
</dbReference>
<organism evidence="1">
    <name type="scientific">marine sediment metagenome</name>
    <dbReference type="NCBI Taxonomy" id="412755"/>
    <lineage>
        <taxon>unclassified sequences</taxon>
        <taxon>metagenomes</taxon>
        <taxon>ecological metagenomes</taxon>
    </lineage>
</organism>
<name>A0A0F9NG14_9ZZZZ</name>
<sequence length="42" mass="5044">MKSIDDKQFHKKLLELEGIQFSDTFKVDLKLYLWNVESIDDI</sequence>
<protein>
    <submittedName>
        <fullName evidence="1">Uncharacterized protein</fullName>
    </submittedName>
</protein>
<evidence type="ECO:0000313" key="1">
    <source>
        <dbReference type="EMBL" id="KKN10882.1"/>
    </source>
</evidence>
<gene>
    <name evidence="1" type="ORF">LCGC14_1032150</name>
</gene>
<proteinExistence type="predicted"/>
<accession>A0A0F9NG14</accession>
<dbReference type="AlphaFoldDB" id="A0A0F9NG14"/>
<comment type="caution">
    <text evidence="1">The sequence shown here is derived from an EMBL/GenBank/DDBJ whole genome shotgun (WGS) entry which is preliminary data.</text>
</comment>
<reference evidence="1" key="1">
    <citation type="journal article" date="2015" name="Nature">
        <title>Complex archaea that bridge the gap between prokaryotes and eukaryotes.</title>
        <authorList>
            <person name="Spang A."/>
            <person name="Saw J.H."/>
            <person name="Jorgensen S.L."/>
            <person name="Zaremba-Niedzwiedzka K."/>
            <person name="Martijn J."/>
            <person name="Lind A.E."/>
            <person name="van Eijk R."/>
            <person name="Schleper C."/>
            <person name="Guy L."/>
            <person name="Ettema T.J."/>
        </authorList>
    </citation>
    <scope>NUCLEOTIDE SEQUENCE</scope>
</reference>